<dbReference type="SUPFAM" id="SSF52091">
    <property type="entry name" value="SpoIIaa-like"/>
    <property type="match status" value="1"/>
</dbReference>
<sequence length="268" mass="28728">MSDIDPRSAPHHTERTVGDTTVVELRGEFDIFTAPPLAARLDALTAGPHPDLVLNLRSMTFVDCTGLGVLCRARNRALARHGRLRLVTDSRGFRLVLRVVGLAGVFELHPSLSTALARTPEAVAAPAATDGKDAQTTVPAVLLRSDGEVDAETLAYARTKIDTVVGRPGLPDVTGEVRITRAATHHADRPWSARAALHVGRCEVVVLAEEATGRELVDQLQDRLRRQTDKAAHPGHHGHRKPAPPWRGGSPIPRPADGSGRTADSHPA</sequence>
<feature type="domain" description="STAS" evidence="4">
    <location>
        <begin position="10"/>
        <end position="119"/>
    </location>
</feature>
<dbReference type="RefSeq" id="WP_434028157.1">
    <property type="nucleotide sequence ID" value="NZ_AP018448.1"/>
</dbReference>
<dbReference type="EMBL" id="AP018448">
    <property type="protein sequence ID" value="BBC38144.1"/>
    <property type="molecule type" value="Genomic_DNA"/>
</dbReference>
<evidence type="ECO:0000313" key="5">
    <source>
        <dbReference type="EMBL" id="BBC38144.1"/>
    </source>
</evidence>
<organism evidence="5 6">
    <name type="scientific">Streptomyces graminofaciens</name>
    <dbReference type="NCBI Taxonomy" id="68212"/>
    <lineage>
        <taxon>Bacteria</taxon>
        <taxon>Bacillati</taxon>
        <taxon>Actinomycetota</taxon>
        <taxon>Actinomycetes</taxon>
        <taxon>Kitasatosporales</taxon>
        <taxon>Streptomycetaceae</taxon>
        <taxon>Streptomyces</taxon>
    </lineage>
</organism>
<dbReference type="Gene3D" id="3.30.750.24">
    <property type="entry name" value="STAS domain"/>
    <property type="match status" value="1"/>
</dbReference>
<feature type="region of interest" description="Disordered" evidence="3">
    <location>
        <begin position="227"/>
        <end position="268"/>
    </location>
</feature>
<evidence type="ECO:0000256" key="2">
    <source>
        <dbReference type="RuleBase" id="RU003749"/>
    </source>
</evidence>
<dbReference type="PANTHER" id="PTHR33495:SF2">
    <property type="entry name" value="ANTI-SIGMA FACTOR ANTAGONIST TM_1081-RELATED"/>
    <property type="match status" value="1"/>
</dbReference>
<dbReference type="InterPro" id="IPR003658">
    <property type="entry name" value="Anti-sigma_ant"/>
</dbReference>
<reference evidence="5 6" key="2">
    <citation type="journal article" date="2023" name="ChemBioChem">
        <title>Acyltransferase Domain Exchange between Two Independent Type I Polyketide Synthases in the Same Producer Strain of Macrolide Antibiotics.</title>
        <authorList>
            <person name="Kudo F."/>
            <person name="Kishikawa K."/>
            <person name="Tsuboi K."/>
            <person name="Kido T."/>
            <person name="Usui T."/>
            <person name="Hashimoto J."/>
            <person name="Shin-Ya K."/>
            <person name="Miyanaga A."/>
            <person name="Eguchi T."/>
        </authorList>
    </citation>
    <scope>NUCLEOTIDE SEQUENCE [LARGE SCALE GENOMIC DNA]</scope>
    <source>
        <strain evidence="5 6">A-8890</strain>
    </source>
</reference>
<dbReference type="PROSITE" id="PS50801">
    <property type="entry name" value="STAS"/>
    <property type="match status" value="1"/>
</dbReference>
<reference evidence="5 6" key="1">
    <citation type="journal article" date="2010" name="ChemBioChem">
        <title>Cloning and characterization of the biosynthetic gene cluster of 16-membered macrolide antibiotic FD-891: involvement of a dual functional cytochrome P450 monooxygenase catalyzing epoxidation and hydroxylation.</title>
        <authorList>
            <person name="Kudo F."/>
            <person name="Motegi A."/>
            <person name="Mizoue K."/>
            <person name="Eguchi T."/>
        </authorList>
    </citation>
    <scope>NUCLEOTIDE SEQUENCE [LARGE SCALE GENOMIC DNA]</scope>
    <source>
        <strain evidence="5 6">A-8890</strain>
    </source>
</reference>
<comment type="similarity">
    <text evidence="1 2">Belongs to the anti-sigma-factor antagonist family.</text>
</comment>
<proteinExistence type="inferred from homology"/>
<dbReference type="Pfam" id="PF01740">
    <property type="entry name" value="STAS"/>
    <property type="match status" value="1"/>
</dbReference>
<feature type="compositionally biased region" description="Basic residues" evidence="3">
    <location>
        <begin position="233"/>
        <end position="242"/>
    </location>
</feature>
<name>A0ABN5VXP1_9ACTN</name>
<protein>
    <recommendedName>
        <fullName evidence="2">Anti-sigma factor antagonist</fullName>
    </recommendedName>
</protein>
<keyword evidence="6" id="KW-1185">Reference proteome</keyword>
<evidence type="ECO:0000313" key="6">
    <source>
        <dbReference type="Proteomes" id="UP001321542"/>
    </source>
</evidence>
<evidence type="ECO:0000256" key="1">
    <source>
        <dbReference type="ARBA" id="ARBA00009013"/>
    </source>
</evidence>
<dbReference type="NCBIfam" id="TIGR00377">
    <property type="entry name" value="ant_ant_sig"/>
    <property type="match status" value="1"/>
</dbReference>
<accession>A0ABN5VXP1</accession>
<dbReference type="CDD" id="cd07043">
    <property type="entry name" value="STAS_anti-anti-sigma_factors"/>
    <property type="match status" value="1"/>
</dbReference>
<evidence type="ECO:0000256" key="3">
    <source>
        <dbReference type="SAM" id="MobiDB-lite"/>
    </source>
</evidence>
<gene>
    <name evidence="5" type="ORF">SGFS_094380</name>
</gene>
<dbReference type="PANTHER" id="PTHR33495">
    <property type="entry name" value="ANTI-SIGMA FACTOR ANTAGONIST TM_1081-RELATED-RELATED"/>
    <property type="match status" value="1"/>
</dbReference>
<dbReference type="InterPro" id="IPR002645">
    <property type="entry name" value="STAS_dom"/>
</dbReference>
<dbReference type="Proteomes" id="UP001321542">
    <property type="component" value="Chromosome"/>
</dbReference>
<dbReference type="InterPro" id="IPR036513">
    <property type="entry name" value="STAS_dom_sf"/>
</dbReference>
<evidence type="ECO:0000259" key="4">
    <source>
        <dbReference type="PROSITE" id="PS50801"/>
    </source>
</evidence>